<evidence type="ECO:0000313" key="2">
    <source>
        <dbReference type="EMBL" id="KAK1308304.1"/>
    </source>
</evidence>
<gene>
    <name evidence="2" type="ORF">QJS10_CPA09g00912</name>
</gene>
<accession>A0AAV9E607</accession>
<sequence length="65" mass="6931">MDSSRSSKTLSSHQAFSHPKRDATPSVKSHKDKSGRAPCPRVATANPSTSGQVPDAYSSHRPQSP</sequence>
<feature type="region of interest" description="Disordered" evidence="1">
    <location>
        <begin position="1"/>
        <end position="65"/>
    </location>
</feature>
<reference evidence="2" key="2">
    <citation type="submission" date="2023-06" db="EMBL/GenBank/DDBJ databases">
        <authorList>
            <person name="Ma L."/>
            <person name="Liu K.-W."/>
            <person name="Li Z."/>
            <person name="Hsiao Y.-Y."/>
            <person name="Qi Y."/>
            <person name="Fu T."/>
            <person name="Tang G."/>
            <person name="Zhang D."/>
            <person name="Sun W.-H."/>
            <person name="Liu D.-K."/>
            <person name="Li Y."/>
            <person name="Chen G.-Z."/>
            <person name="Liu X.-D."/>
            <person name="Liao X.-Y."/>
            <person name="Jiang Y.-T."/>
            <person name="Yu X."/>
            <person name="Hao Y."/>
            <person name="Huang J."/>
            <person name="Zhao X.-W."/>
            <person name="Ke S."/>
            <person name="Chen Y.-Y."/>
            <person name="Wu W.-L."/>
            <person name="Hsu J.-L."/>
            <person name="Lin Y.-F."/>
            <person name="Huang M.-D."/>
            <person name="Li C.-Y."/>
            <person name="Huang L."/>
            <person name="Wang Z.-W."/>
            <person name="Zhao X."/>
            <person name="Zhong W.-Y."/>
            <person name="Peng D.-H."/>
            <person name="Ahmad S."/>
            <person name="Lan S."/>
            <person name="Zhang J.-S."/>
            <person name="Tsai W.-C."/>
            <person name="Van De Peer Y."/>
            <person name="Liu Z.-J."/>
        </authorList>
    </citation>
    <scope>NUCLEOTIDE SEQUENCE</scope>
    <source>
        <strain evidence="2">CP</strain>
        <tissue evidence="2">Leaves</tissue>
    </source>
</reference>
<proteinExistence type="predicted"/>
<evidence type="ECO:0000256" key="1">
    <source>
        <dbReference type="SAM" id="MobiDB-lite"/>
    </source>
</evidence>
<evidence type="ECO:0000313" key="3">
    <source>
        <dbReference type="Proteomes" id="UP001180020"/>
    </source>
</evidence>
<protein>
    <submittedName>
        <fullName evidence="2">Uncharacterized protein</fullName>
    </submittedName>
</protein>
<name>A0AAV9E607_ACOCL</name>
<comment type="caution">
    <text evidence="2">The sequence shown here is derived from an EMBL/GenBank/DDBJ whole genome shotgun (WGS) entry which is preliminary data.</text>
</comment>
<organism evidence="2 3">
    <name type="scientific">Acorus calamus</name>
    <name type="common">Sweet flag</name>
    <dbReference type="NCBI Taxonomy" id="4465"/>
    <lineage>
        <taxon>Eukaryota</taxon>
        <taxon>Viridiplantae</taxon>
        <taxon>Streptophyta</taxon>
        <taxon>Embryophyta</taxon>
        <taxon>Tracheophyta</taxon>
        <taxon>Spermatophyta</taxon>
        <taxon>Magnoliopsida</taxon>
        <taxon>Liliopsida</taxon>
        <taxon>Acoraceae</taxon>
        <taxon>Acorus</taxon>
    </lineage>
</organism>
<dbReference type="Proteomes" id="UP001180020">
    <property type="component" value="Unassembled WGS sequence"/>
</dbReference>
<dbReference type="AlphaFoldDB" id="A0AAV9E607"/>
<keyword evidence="3" id="KW-1185">Reference proteome</keyword>
<reference evidence="2" key="1">
    <citation type="journal article" date="2023" name="Nat. Commun.">
        <title>Diploid and tetraploid genomes of Acorus and the evolution of monocots.</title>
        <authorList>
            <person name="Ma L."/>
            <person name="Liu K.W."/>
            <person name="Li Z."/>
            <person name="Hsiao Y.Y."/>
            <person name="Qi Y."/>
            <person name="Fu T."/>
            <person name="Tang G.D."/>
            <person name="Zhang D."/>
            <person name="Sun W.H."/>
            <person name="Liu D.K."/>
            <person name="Li Y."/>
            <person name="Chen G.Z."/>
            <person name="Liu X.D."/>
            <person name="Liao X.Y."/>
            <person name="Jiang Y.T."/>
            <person name="Yu X."/>
            <person name="Hao Y."/>
            <person name="Huang J."/>
            <person name="Zhao X.W."/>
            <person name="Ke S."/>
            <person name="Chen Y.Y."/>
            <person name="Wu W.L."/>
            <person name="Hsu J.L."/>
            <person name="Lin Y.F."/>
            <person name="Huang M.D."/>
            <person name="Li C.Y."/>
            <person name="Huang L."/>
            <person name="Wang Z.W."/>
            <person name="Zhao X."/>
            <person name="Zhong W.Y."/>
            <person name="Peng D.H."/>
            <person name="Ahmad S."/>
            <person name="Lan S."/>
            <person name="Zhang J.S."/>
            <person name="Tsai W.C."/>
            <person name="Van de Peer Y."/>
            <person name="Liu Z.J."/>
        </authorList>
    </citation>
    <scope>NUCLEOTIDE SEQUENCE</scope>
    <source>
        <strain evidence="2">CP</strain>
    </source>
</reference>
<dbReference type="EMBL" id="JAUJYO010000009">
    <property type="protein sequence ID" value="KAK1308304.1"/>
    <property type="molecule type" value="Genomic_DNA"/>
</dbReference>
<feature type="compositionally biased region" description="Polar residues" evidence="1">
    <location>
        <begin position="1"/>
        <end position="15"/>
    </location>
</feature>